<gene>
    <name evidence="1" type="ORF">ALC57_12166</name>
</gene>
<organism evidence="1 2">
    <name type="scientific">Trachymyrmex cornetzi</name>
    <dbReference type="NCBI Taxonomy" id="471704"/>
    <lineage>
        <taxon>Eukaryota</taxon>
        <taxon>Metazoa</taxon>
        <taxon>Ecdysozoa</taxon>
        <taxon>Arthropoda</taxon>
        <taxon>Hexapoda</taxon>
        <taxon>Insecta</taxon>
        <taxon>Pterygota</taxon>
        <taxon>Neoptera</taxon>
        <taxon>Endopterygota</taxon>
        <taxon>Hymenoptera</taxon>
        <taxon>Apocrita</taxon>
        <taxon>Aculeata</taxon>
        <taxon>Formicoidea</taxon>
        <taxon>Formicidae</taxon>
        <taxon>Myrmicinae</taxon>
        <taxon>Trachymyrmex</taxon>
    </lineage>
</organism>
<dbReference type="EMBL" id="KQ980530">
    <property type="protein sequence ID" value="KYN15663.1"/>
    <property type="molecule type" value="Genomic_DNA"/>
</dbReference>
<protein>
    <recommendedName>
        <fullName evidence="3">DUF4817 domain-containing protein</fullName>
    </recommendedName>
</protein>
<evidence type="ECO:0000313" key="2">
    <source>
        <dbReference type="Proteomes" id="UP000078492"/>
    </source>
</evidence>
<proteinExistence type="predicted"/>
<sequence>MADYPPNEIIDMVMVLGECHNNYRAAARLYVERFPLRRRPNHMTTRRLTERARGGHLTRERRRHEYNETDPRVVTVLAAIHLDPHISSRRIEREIGIPRRTALRILRNLKYHAYHITLLRQNRGAGRVRANVEERILEVFEENPRNSIRRVAHTLGISPYAVHRTLRENGLHPYHFQRVQQLLARDEEPRICFCEGIFIIFIKYFRCFFLKKY</sequence>
<reference evidence="1 2" key="1">
    <citation type="submission" date="2015-09" db="EMBL/GenBank/DDBJ databases">
        <title>Trachymyrmex cornetzi WGS genome.</title>
        <authorList>
            <person name="Nygaard S."/>
            <person name="Hu H."/>
            <person name="Boomsma J."/>
            <person name="Zhang G."/>
        </authorList>
    </citation>
    <scope>NUCLEOTIDE SEQUENCE [LARGE SCALE GENOMIC DNA]</scope>
    <source>
        <strain evidence="1">Tcor2-1</strain>
        <tissue evidence="1">Whole body</tissue>
    </source>
</reference>
<name>A0A195DS37_9HYME</name>
<keyword evidence="2" id="KW-1185">Reference proteome</keyword>
<dbReference type="PANTHER" id="PTHR47326:SF1">
    <property type="entry name" value="HTH PSQ-TYPE DOMAIN-CONTAINING PROTEIN"/>
    <property type="match status" value="1"/>
</dbReference>
<dbReference type="STRING" id="471704.A0A195DS37"/>
<dbReference type="PANTHER" id="PTHR47326">
    <property type="entry name" value="TRANSPOSABLE ELEMENT TC3 TRANSPOSASE-LIKE PROTEIN"/>
    <property type="match status" value="1"/>
</dbReference>
<evidence type="ECO:0000313" key="1">
    <source>
        <dbReference type="EMBL" id="KYN15663.1"/>
    </source>
</evidence>
<dbReference type="AlphaFoldDB" id="A0A195DS37"/>
<dbReference type="Pfam" id="PF13412">
    <property type="entry name" value="HTH_24"/>
    <property type="match status" value="1"/>
</dbReference>
<accession>A0A195DS37</accession>
<evidence type="ECO:0008006" key="3">
    <source>
        <dbReference type="Google" id="ProtNLM"/>
    </source>
</evidence>
<dbReference type="Proteomes" id="UP000078492">
    <property type="component" value="Unassembled WGS sequence"/>
</dbReference>